<accession>A0ABU6XMD5</accession>
<feature type="non-terminal residue" evidence="2">
    <location>
        <position position="1"/>
    </location>
</feature>
<name>A0ABU6XMD5_9FABA</name>
<evidence type="ECO:0000313" key="2">
    <source>
        <dbReference type="EMBL" id="MED6199082.1"/>
    </source>
</evidence>
<feature type="region of interest" description="Disordered" evidence="1">
    <location>
        <begin position="133"/>
        <end position="169"/>
    </location>
</feature>
<dbReference type="EMBL" id="JASCZI010212310">
    <property type="protein sequence ID" value="MED6199082.1"/>
    <property type="molecule type" value="Genomic_DNA"/>
</dbReference>
<sequence length="169" mass="18161">ASGHENWSNPCGLSVGKRQKIQLCSNCSEPDTCTTLRLAHRQKFRYNQHKAVELQLYLPMSSSRARKGSHRRWTRAAVLSPKICVLSSITMYALACLTTISSLASGGSSANVSVNQLKVTIIFSITSSGGRCPNNSSNHSHAGLPTPGMNLGNSDRHPLTGSPSRGRPS</sequence>
<evidence type="ECO:0000256" key="1">
    <source>
        <dbReference type="SAM" id="MobiDB-lite"/>
    </source>
</evidence>
<dbReference type="Proteomes" id="UP001341840">
    <property type="component" value="Unassembled WGS sequence"/>
</dbReference>
<proteinExistence type="predicted"/>
<comment type="caution">
    <text evidence="2">The sequence shown here is derived from an EMBL/GenBank/DDBJ whole genome shotgun (WGS) entry which is preliminary data.</text>
</comment>
<keyword evidence="3" id="KW-1185">Reference proteome</keyword>
<protein>
    <submittedName>
        <fullName evidence="2">Uncharacterized protein</fullName>
    </submittedName>
</protein>
<organism evidence="2 3">
    <name type="scientific">Stylosanthes scabra</name>
    <dbReference type="NCBI Taxonomy" id="79078"/>
    <lineage>
        <taxon>Eukaryota</taxon>
        <taxon>Viridiplantae</taxon>
        <taxon>Streptophyta</taxon>
        <taxon>Embryophyta</taxon>
        <taxon>Tracheophyta</taxon>
        <taxon>Spermatophyta</taxon>
        <taxon>Magnoliopsida</taxon>
        <taxon>eudicotyledons</taxon>
        <taxon>Gunneridae</taxon>
        <taxon>Pentapetalae</taxon>
        <taxon>rosids</taxon>
        <taxon>fabids</taxon>
        <taxon>Fabales</taxon>
        <taxon>Fabaceae</taxon>
        <taxon>Papilionoideae</taxon>
        <taxon>50 kb inversion clade</taxon>
        <taxon>dalbergioids sensu lato</taxon>
        <taxon>Dalbergieae</taxon>
        <taxon>Pterocarpus clade</taxon>
        <taxon>Stylosanthes</taxon>
    </lineage>
</organism>
<reference evidence="2 3" key="1">
    <citation type="journal article" date="2023" name="Plants (Basel)">
        <title>Bridging the Gap: Combining Genomics and Transcriptomics Approaches to Understand Stylosanthes scabra, an Orphan Legume from the Brazilian Caatinga.</title>
        <authorList>
            <person name="Ferreira-Neto J.R.C."/>
            <person name="da Silva M.D."/>
            <person name="Binneck E."/>
            <person name="de Melo N.F."/>
            <person name="da Silva R.H."/>
            <person name="de Melo A.L.T.M."/>
            <person name="Pandolfi V."/>
            <person name="Bustamante F.O."/>
            <person name="Brasileiro-Vidal A.C."/>
            <person name="Benko-Iseppon A.M."/>
        </authorList>
    </citation>
    <scope>NUCLEOTIDE SEQUENCE [LARGE SCALE GENOMIC DNA]</scope>
    <source>
        <tissue evidence="2">Leaves</tissue>
    </source>
</reference>
<gene>
    <name evidence="2" type="ORF">PIB30_072558</name>
</gene>
<evidence type="ECO:0000313" key="3">
    <source>
        <dbReference type="Proteomes" id="UP001341840"/>
    </source>
</evidence>